<keyword evidence="2" id="KW-0472">Membrane</keyword>
<accession>A0A7J4GQH5</accession>
<dbReference type="EMBL" id="DUCX01000010">
    <property type="protein sequence ID" value="HIF36896.1"/>
    <property type="molecule type" value="Genomic_DNA"/>
</dbReference>
<name>A0A7J4GQH5_9ARCH</name>
<evidence type="ECO:0000313" key="3">
    <source>
        <dbReference type="EMBL" id="HIF36896.1"/>
    </source>
</evidence>
<feature type="region of interest" description="Disordered" evidence="1">
    <location>
        <begin position="1"/>
        <end position="21"/>
    </location>
</feature>
<reference evidence="4" key="1">
    <citation type="journal article" date="2019" name="bioRxiv">
        <title>Genome diversification in globally distributed novel marine Proteobacteria is linked to environmental adaptation.</title>
        <authorList>
            <person name="Zhou Z."/>
            <person name="Tran P.Q."/>
            <person name="Kieft K."/>
            <person name="Anantharaman K."/>
        </authorList>
    </citation>
    <scope>NUCLEOTIDE SEQUENCE [LARGE SCALE GENOMIC DNA]</scope>
</reference>
<proteinExistence type="predicted"/>
<keyword evidence="2" id="KW-0812">Transmembrane</keyword>
<dbReference type="AlphaFoldDB" id="A0A7J4GQH5"/>
<sequence length="59" mass="6806">MARLDVKDKDPFANADAEPKDNVSASGFFARLILRFGLYRLFWFLISGAISYIIYKLFL</sequence>
<keyword evidence="2" id="KW-1133">Transmembrane helix</keyword>
<feature type="transmembrane region" description="Helical" evidence="2">
    <location>
        <begin position="38"/>
        <end position="58"/>
    </location>
</feature>
<gene>
    <name evidence="3" type="ORF">EYQ70_00500</name>
</gene>
<protein>
    <submittedName>
        <fullName evidence="3">Uncharacterized protein</fullName>
    </submittedName>
</protein>
<evidence type="ECO:0000256" key="2">
    <source>
        <dbReference type="SAM" id="Phobius"/>
    </source>
</evidence>
<evidence type="ECO:0000256" key="1">
    <source>
        <dbReference type="SAM" id="MobiDB-lite"/>
    </source>
</evidence>
<evidence type="ECO:0000313" key="4">
    <source>
        <dbReference type="Proteomes" id="UP000585802"/>
    </source>
</evidence>
<comment type="caution">
    <text evidence="3">The sequence shown here is derived from an EMBL/GenBank/DDBJ whole genome shotgun (WGS) entry which is preliminary data.</text>
</comment>
<organism evidence="3 4">
    <name type="scientific">Marine Group III euryarchaeote</name>
    <dbReference type="NCBI Taxonomy" id="2173149"/>
    <lineage>
        <taxon>Archaea</taxon>
        <taxon>Methanobacteriati</taxon>
        <taxon>Thermoplasmatota</taxon>
        <taxon>Thermoplasmata</taxon>
        <taxon>Candidatus Thermoprofundales</taxon>
    </lineage>
</organism>
<dbReference type="Proteomes" id="UP000585802">
    <property type="component" value="Unassembled WGS sequence"/>
</dbReference>